<dbReference type="Proteomes" id="UP000313849">
    <property type="component" value="Unassembled WGS sequence"/>
</dbReference>
<dbReference type="AlphaFoldDB" id="A0A5C5BGM0"/>
<proteinExistence type="predicted"/>
<dbReference type="GO" id="GO:0005975">
    <property type="term" value="P:carbohydrate metabolic process"/>
    <property type="evidence" value="ECO:0007669"/>
    <property type="project" value="InterPro"/>
</dbReference>
<sequence>MSYSHHPSRLTHPEWARDAAIYQVNTRQLTPEGTLRAAIEHLPRIAALHVDIVWLMPVHEIGVVNRKGVLGSPYAVRDYYSVSSELGTLEDLRTFVDRAHELGLHVILDWVANHTSWDSVLLEEHPEYFPRDADGELIPTPWWDWDDIVDLDYDQPGVADYMADAMEYWVREADVDGFRCDVAGLVPTYFWVRVREQLERIKPVFLLAEWESRELHDEAFDMTYAWTWNSAMHEIATGKANVDALRGYYAWNDRAYPRDSIRMLFVSNHDKNAWDGTEFEQFGDALEAAIVLSVTSDGMPLIYSGQEAGNDRRLPFFDRDPIEWREHPMGDFYTALLAMRHRYRALDNGAWGAPMLEVRTSDPQQVIAFVRDAGGDAVLVVLNLSDAARDVELRTGPVAGQWRRWTPEVEAAGSGDAASDGAAPAGEQLTLERGDTIALPAWGWAVLVRP</sequence>
<dbReference type="SUPFAM" id="SSF51011">
    <property type="entry name" value="Glycosyl hydrolase domain"/>
    <property type="match status" value="1"/>
</dbReference>
<dbReference type="RefSeq" id="WP_108717659.1">
    <property type="nucleotide sequence ID" value="NZ_VENP01000005.1"/>
</dbReference>
<dbReference type="EMBL" id="VENP01000005">
    <property type="protein sequence ID" value="TNU76607.1"/>
    <property type="molecule type" value="Genomic_DNA"/>
</dbReference>
<dbReference type="SMART" id="SM00642">
    <property type="entry name" value="Aamy"/>
    <property type="match status" value="1"/>
</dbReference>
<reference evidence="2 3" key="1">
    <citation type="submission" date="2019-06" db="EMBL/GenBank/DDBJ databases">
        <title>Draft genome sequence of Miniimonas arenae KCTC 19750T isolated from sea sand.</title>
        <authorList>
            <person name="Park S.-J."/>
        </authorList>
    </citation>
    <scope>NUCLEOTIDE SEQUENCE [LARGE SCALE GENOMIC DNA]</scope>
    <source>
        <strain evidence="2 3">KCTC 19750</strain>
    </source>
</reference>
<protein>
    <submittedName>
        <fullName evidence="2">DUF3459 domain-containing protein</fullName>
    </submittedName>
</protein>
<dbReference type="SUPFAM" id="SSF51445">
    <property type="entry name" value="(Trans)glycosidases"/>
    <property type="match status" value="1"/>
</dbReference>
<keyword evidence="3" id="KW-1185">Reference proteome</keyword>
<dbReference type="Pfam" id="PF02806">
    <property type="entry name" value="Alpha-amylase_C"/>
    <property type="match status" value="1"/>
</dbReference>
<dbReference type="GO" id="GO:0016798">
    <property type="term" value="F:hydrolase activity, acting on glycosyl bonds"/>
    <property type="evidence" value="ECO:0007669"/>
    <property type="project" value="UniProtKB-KW"/>
</dbReference>
<dbReference type="Gene3D" id="2.60.40.1180">
    <property type="entry name" value="Golgi alpha-mannosidase II"/>
    <property type="match status" value="1"/>
</dbReference>
<name>A0A5C5BGM0_9MICO</name>
<gene>
    <name evidence="2" type="ORF">FH969_02625</name>
</gene>
<evidence type="ECO:0000313" key="2">
    <source>
        <dbReference type="EMBL" id="TNU76607.1"/>
    </source>
</evidence>
<dbReference type="Gene3D" id="3.20.20.80">
    <property type="entry name" value="Glycosidases"/>
    <property type="match status" value="1"/>
</dbReference>
<evidence type="ECO:0000313" key="3">
    <source>
        <dbReference type="Proteomes" id="UP000313849"/>
    </source>
</evidence>
<feature type="domain" description="Glycosyl hydrolase family 13 catalytic" evidence="1">
    <location>
        <begin position="10"/>
        <end position="340"/>
    </location>
</feature>
<dbReference type="CDD" id="cd11313">
    <property type="entry name" value="AmyAc_arch_bac_AmyA"/>
    <property type="match status" value="1"/>
</dbReference>
<evidence type="ECO:0000259" key="1">
    <source>
        <dbReference type="SMART" id="SM00642"/>
    </source>
</evidence>
<dbReference type="PANTHER" id="PTHR47786">
    <property type="entry name" value="ALPHA-1,4-GLUCAN:MALTOSE-1-PHOSPHATE MALTOSYLTRANSFERASE"/>
    <property type="match status" value="1"/>
</dbReference>
<dbReference type="InterPro" id="IPR013780">
    <property type="entry name" value="Glyco_hydro_b"/>
</dbReference>
<dbReference type="InterPro" id="IPR017853">
    <property type="entry name" value="GH"/>
</dbReference>
<dbReference type="OrthoDB" id="9805159at2"/>
<organism evidence="2 3">
    <name type="scientific">Miniimonas arenae</name>
    <dbReference type="NCBI Taxonomy" id="676201"/>
    <lineage>
        <taxon>Bacteria</taxon>
        <taxon>Bacillati</taxon>
        <taxon>Actinomycetota</taxon>
        <taxon>Actinomycetes</taxon>
        <taxon>Micrococcales</taxon>
        <taxon>Beutenbergiaceae</taxon>
        <taxon>Miniimonas</taxon>
    </lineage>
</organism>
<dbReference type="Pfam" id="PF00128">
    <property type="entry name" value="Alpha-amylase"/>
    <property type="match status" value="1"/>
</dbReference>
<accession>A0A5C5BGM0</accession>
<dbReference type="InterPro" id="IPR006047">
    <property type="entry name" value="GH13_cat_dom"/>
</dbReference>
<dbReference type="PANTHER" id="PTHR47786:SF2">
    <property type="entry name" value="GLYCOSYL HYDROLASE FAMILY 13 CATALYTIC DOMAIN-CONTAINING PROTEIN"/>
    <property type="match status" value="1"/>
</dbReference>
<comment type="caution">
    <text evidence="2">The sequence shown here is derived from an EMBL/GenBank/DDBJ whole genome shotgun (WGS) entry which is preliminary data.</text>
</comment>
<dbReference type="InterPro" id="IPR006048">
    <property type="entry name" value="A-amylase/branching_C"/>
</dbReference>